<evidence type="ECO:0008006" key="11">
    <source>
        <dbReference type="Google" id="ProtNLM"/>
    </source>
</evidence>
<dbReference type="SUPFAM" id="SSF63877">
    <property type="entry name" value="Methuselah ectodomain"/>
    <property type="match status" value="1"/>
</dbReference>
<keyword evidence="4" id="KW-1133">Transmembrane helix</keyword>
<dbReference type="AlphaFoldDB" id="A0A834M527"/>
<dbReference type="GO" id="GO:0004930">
    <property type="term" value="F:G protein-coupled receptor activity"/>
    <property type="evidence" value="ECO:0007669"/>
    <property type="project" value="UniProtKB-KW"/>
</dbReference>
<evidence type="ECO:0000313" key="10">
    <source>
        <dbReference type="Proteomes" id="UP000625711"/>
    </source>
</evidence>
<reference evidence="9" key="1">
    <citation type="submission" date="2020-08" db="EMBL/GenBank/DDBJ databases">
        <title>Genome sequencing and assembly of the red palm weevil Rhynchophorus ferrugineus.</title>
        <authorList>
            <person name="Dias G.B."/>
            <person name="Bergman C.M."/>
            <person name="Manee M."/>
        </authorList>
    </citation>
    <scope>NUCLEOTIDE SEQUENCE</scope>
    <source>
        <strain evidence="9">AA-2017</strain>
        <tissue evidence="9">Whole larva</tissue>
    </source>
</reference>
<feature type="signal peptide" evidence="8">
    <location>
        <begin position="1"/>
        <end position="16"/>
    </location>
</feature>
<evidence type="ECO:0000256" key="7">
    <source>
        <dbReference type="ARBA" id="ARBA00023224"/>
    </source>
</evidence>
<dbReference type="EMBL" id="JAACXV010014334">
    <property type="protein sequence ID" value="KAF7268261.1"/>
    <property type="molecule type" value="Genomic_DNA"/>
</dbReference>
<keyword evidence="7" id="KW-0807">Transducer</keyword>
<evidence type="ECO:0000256" key="5">
    <source>
        <dbReference type="ARBA" id="ARBA00023040"/>
    </source>
</evidence>
<evidence type="ECO:0000256" key="3">
    <source>
        <dbReference type="ARBA" id="ARBA00022692"/>
    </source>
</evidence>
<comment type="similarity">
    <text evidence="2">Belongs to the G-protein coupled receptor 2 family. Mth subfamily.</text>
</comment>
<keyword evidence="6" id="KW-0675">Receptor</keyword>
<evidence type="ECO:0000256" key="6">
    <source>
        <dbReference type="ARBA" id="ARBA00023170"/>
    </source>
</evidence>
<evidence type="ECO:0000256" key="2">
    <source>
        <dbReference type="ARBA" id="ARBA00008979"/>
    </source>
</evidence>
<evidence type="ECO:0000313" key="9">
    <source>
        <dbReference type="EMBL" id="KAF7268261.1"/>
    </source>
</evidence>
<proteinExistence type="inferred from homology"/>
<comment type="subcellular location">
    <subcellularLocation>
        <location evidence="1">Endomembrane system</location>
        <topology evidence="1">Multi-pass membrane protein</topology>
    </subcellularLocation>
</comment>
<name>A0A834M527_RHYFE</name>
<protein>
    <recommendedName>
        <fullName evidence="11">Methuselah N-terminal domain-containing protein</fullName>
    </recommendedName>
</protein>
<keyword evidence="4" id="KW-0472">Membrane</keyword>
<dbReference type="GO" id="GO:0012505">
    <property type="term" value="C:endomembrane system"/>
    <property type="evidence" value="ECO:0007669"/>
    <property type="project" value="UniProtKB-SubCell"/>
</dbReference>
<feature type="chain" id="PRO_5032861026" description="Methuselah N-terminal domain-containing protein" evidence="8">
    <location>
        <begin position="17"/>
        <end position="164"/>
    </location>
</feature>
<evidence type="ECO:0000256" key="4">
    <source>
        <dbReference type="ARBA" id="ARBA00022989"/>
    </source>
</evidence>
<gene>
    <name evidence="9" type="ORF">GWI33_018535</name>
</gene>
<evidence type="ECO:0000256" key="1">
    <source>
        <dbReference type="ARBA" id="ARBA00004127"/>
    </source>
</evidence>
<keyword evidence="3" id="KW-0812">Transmembrane</keyword>
<accession>A0A834M527</accession>
<keyword evidence="5" id="KW-0297">G-protein coupled receptor</keyword>
<evidence type="ECO:0000256" key="8">
    <source>
        <dbReference type="SAM" id="SignalP"/>
    </source>
</evidence>
<sequence>MSSIVVVLILAILSNAYKTGGVPLGEEETCRNSSCFRKCCPIGEVIDNDKCTIREDLSRELKVFANRSIMVFKKNGKFCNDSINPLRIEHFLLQDNKIHAVDFNRSFEDFCLETFFSNDTKNYTIHSLICYSGDTVDTSFQYGKSQILHLNLRLILLRKKHFIV</sequence>
<organism evidence="9 10">
    <name type="scientific">Rhynchophorus ferrugineus</name>
    <name type="common">Red palm weevil</name>
    <name type="synonym">Curculio ferrugineus</name>
    <dbReference type="NCBI Taxonomy" id="354439"/>
    <lineage>
        <taxon>Eukaryota</taxon>
        <taxon>Metazoa</taxon>
        <taxon>Ecdysozoa</taxon>
        <taxon>Arthropoda</taxon>
        <taxon>Hexapoda</taxon>
        <taxon>Insecta</taxon>
        <taxon>Pterygota</taxon>
        <taxon>Neoptera</taxon>
        <taxon>Endopterygota</taxon>
        <taxon>Coleoptera</taxon>
        <taxon>Polyphaga</taxon>
        <taxon>Cucujiformia</taxon>
        <taxon>Curculionidae</taxon>
        <taxon>Dryophthorinae</taxon>
        <taxon>Rhynchophorus</taxon>
    </lineage>
</organism>
<keyword evidence="10" id="KW-1185">Reference proteome</keyword>
<dbReference type="Proteomes" id="UP000625711">
    <property type="component" value="Unassembled WGS sequence"/>
</dbReference>
<keyword evidence="8" id="KW-0732">Signal</keyword>
<dbReference type="InterPro" id="IPR036272">
    <property type="entry name" value="Methuselah_N_sf"/>
</dbReference>
<comment type="caution">
    <text evidence="9">The sequence shown here is derived from an EMBL/GenBank/DDBJ whole genome shotgun (WGS) entry which is preliminary data.</text>
</comment>